<comment type="caution">
    <text evidence="1">The sequence shown here is derived from an EMBL/GenBank/DDBJ whole genome shotgun (WGS) entry which is preliminary data.</text>
</comment>
<evidence type="ECO:0000313" key="1">
    <source>
        <dbReference type="EMBL" id="KAF0033672.1"/>
    </source>
</evidence>
<sequence>MTVAASNRIRREGTAVRCFSTACGHWRQCEYELETTRKAATLQQTSRELNWYRSTGSRRLMQPCVLGHSCERRKSSQLFASSERAG</sequence>
<evidence type="ECO:0000313" key="2">
    <source>
        <dbReference type="Proteomes" id="UP000438429"/>
    </source>
</evidence>
<organism evidence="1 2">
    <name type="scientific">Scophthalmus maximus</name>
    <name type="common">Turbot</name>
    <name type="synonym">Psetta maxima</name>
    <dbReference type="NCBI Taxonomy" id="52904"/>
    <lineage>
        <taxon>Eukaryota</taxon>
        <taxon>Metazoa</taxon>
        <taxon>Chordata</taxon>
        <taxon>Craniata</taxon>
        <taxon>Vertebrata</taxon>
        <taxon>Euteleostomi</taxon>
        <taxon>Actinopterygii</taxon>
        <taxon>Neopterygii</taxon>
        <taxon>Teleostei</taxon>
        <taxon>Neoteleostei</taxon>
        <taxon>Acanthomorphata</taxon>
        <taxon>Carangaria</taxon>
        <taxon>Pleuronectiformes</taxon>
        <taxon>Pleuronectoidei</taxon>
        <taxon>Scophthalmidae</taxon>
        <taxon>Scophthalmus</taxon>
    </lineage>
</organism>
<proteinExistence type="predicted"/>
<reference evidence="1 2" key="1">
    <citation type="submission" date="2019-06" db="EMBL/GenBank/DDBJ databases">
        <title>Draft genomes of female and male turbot (Scophthalmus maximus).</title>
        <authorList>
            <person name="Xu H."/>
            <person name="Xu X.-W."/>
            <person name="Shao C."/>
            <person name="Chen S."/>
        </authorList>
    </citation>
    <scope>NUCLEOTIDE SEQUENCE [LARGE SCALE GENOMIC DNA]</scope>
    <source>
        <strain evidence="1">Ysfricsl-2016a</strain>
        <tissue evidence="1">Blood</tissue>
    </source>
</reference>
<dbReference type="EMBL" id="VEVO01000012">
    <property type="protein sequence ID" value="KAF0033672.1"/>
    <property type="molecule type" value="Genomic_DNA"/>
</dbReference>
<gene>
    <name evidence="1" type="ORF">F2P81_013738</name>
</gene>
<dbReference type="AlphaFoldDB" id="A0A6A4SU96"/>
<name>A0A6A4SU96_SCOMX</name>
<dbReference type="Proteomes" id="UP000438429">
    <property type="component" value="Unassembled WGS sequence"/>
</dbReference>
<accession>A0A6A4SU96</accession>
<protein>
    <submittedName>
        <fullName evidence="1">Uncharacterized protein</fullName>
    </submittedName>
</protein>